<dbReference type="RefSeq" id="WP_205665701.1">
    <property type="nucleotide sequence ID" value="NZ_CP016379.1"/>
</dbReference>
<evidence type="ECO:0000259" key="1">
    <source>
        <dbReference type="Pfam" id="PF12728"/>
    </source>
</evidence>
<proteinExistence type="predicted"/>
<dbReference type="GO" id="GO:0003677">
    <property type="term" value="F:DNA binding"/>
    <property type="evidence" value="ECO:0007669"/>
    <property type="project" value="InterPro"/>
</dbReference>
<dbReference type="NCBIfam" id="TIGR01764">
    <property type="entry name" value="excise"/>
    <property type="match status" value="1"/>
</dbReference>
<accession>A0A3S9SW06</accession>
<protein>
    <recommendedName>
        <fullName evidence="1">Helix-turn-helix domain-containing protein</fullName>
    </recommendedName>
</protein>
<dbReference type="EMBL" id="CP016379">
    <property type="protein sequence ID" value="AZR72496.1"/>
    <property type="molecule type" value="Genomic_DNA"/>
</dbReference>
<dbReference type="Pfam" id="PF12728">
    <property type="entry name" value="HTH_17"/>
    <property type="match status" value="1"/>
</dbReference>
<gene>
    <name evidence="2" type="ORF">BBF96_03325</name>
</gene>
<reference evidence="2 3" key="1">
    <citation type="submission" date="2016-07" db="EMBL/GenBank/DDBJ databases">
        <title>Genome and transcriptome analysis of iron-reducing fermentative bacteria Anoxybacter fermentans.</title>
        <authorList>
            <person name="Zeng X."/>
            <person name="Shao Z."/>
        </authorList>
    </citation>
    <scope>NUCLEOTIDE SEQUENCE [LARGE SCALE GENOMIC DNA]</scope>
    <source>
        <strain evidence="2 3">DY22613</strain>
    </source>
</reference>
<dbReference type="InterPro" id="IPR009061">
    <property type="entry name" value="DNA-bd_dom_put_sf"/>
</dbReference>
<dbReference type="SUPFAM" id="SSF46955">
    <property type="entry name" value="Putative DNA-binding domain"/>
    <property type="match status" value="1"/>
</dbReference>
<dbReference type="AlphaFoldDB" id="A0A3S9SW06"/>
<organism evidence="2 3">
    <name type="scientific">Anoxybacter fermentans</name>
    <dbReference type="NCBI Taxonomy" id="1323375"/>
    <lineage>
        <taxon>Bacteria</taxon>
        <taxon>Bacillati</taxon>
        <taxon>Bacillota</taxon>
        <taxon>Clostridia</taxon>
        <taxon>Halanaerobiales</taxon>
        <taxon>Anoxybacter</taxon>
    </lineage>
</organism>
<keyword evidence="3" id="KW-1185">Reference proteome</keyword>
<feature type="domain" description="Helix-turn-helix" evidence="1">
    <location>
        <begin position="9"/>
        <end position="55"/>
    </location>
</feature>
<sequence length="113" mass="12933">MRNKRKETMTAQELADLLGIKSVQTVYKLLNEGKIPGVKVGHQWVIPTQAILDWLYVAALGSQKRILEHIGVDFGELMDWIAKLRHYENCSNLDNLVKMPEFGSIKEEVVNLR</sequence>
<dbReference type="Proteomes" id="UP000267250">
    <property type="component" value="Chromosome"/>
</dbReference>
<dbReference type="InterPro" id="IPR010093">
    <property type="entry name" value="SinI_DNA-bd"/>
</dbReference>
<dbReference type="InterPro" id="IPR041657">
    <property type="entry name" value="HTH_17"/>
</dbReference>
<evidence type="ECO:0000313" key="2">
    <source>
        <dbReference type="EMBL" id="AZR72496.1"/>
    </source>
</evidence>
<name>A0A3S9SW06_9FIRM</name>
<dbReference type="KEGG" id="aft:BBF96_03325"/>
<evidence type="ECO:0000313" key="3">
    <source>
        <dbReference type="Proteomes" id="UP000267250"/>
    </source>
</evidence>